<keyword evidence="3" id="KW-1185">Reference proteome</keyword>
<comment type="caution">
    <text evidence="2">The sequence shown here is derived from an EMBL/GenBank/DDBJ whole genome shotgun (WGS) entry which is preliminary data.</text>
</comment>
<keyword evidence="2" id="KW-0378">Hydrolase</keyword>
<name>A0A9P5YCW2_9AGAR</name>
<dbReference type="InterPro" id="IPR000073">
    <property type="entry name" value="AB_hydrolase_1"/>
</dbReference>
<evidence type="ECO:0000313" key="2">
    <source>
        <dbReference type="EMBL" id="KAF9466349.1"/>
    </source>
</evidence>
<evidence type="ECO:0000313" key="3">
    <source>
        <dbReference type="Proteomes" id="UP000807353"/>
    </source>
</evidence>
<dbReference type="EMBL" id="MU150242">
    <property type="protein sequence ID" value="KAF9466349.1"/>
    <property type="molecule type" value="Genomic_DNA"/>
</dbReference>
<dbReference type="Gene3D" id="3.40.50.1820">
    <property type="entry name" value="alpha/beta hydrolase"/>
    <property type="match status" value="1"/>
</dbReference>
<sequence>MPTIKVENDVQFFYTDTGLPHTENYTTIIFIHGHTFHAGVFQRLANLATGRSLRVICLNRREYPGTSPYITQELKAIQHGNETERTNVINQQGIYLASFVNKVIEILSLPQSGGVVLSGWSMGNIFSIAVLASISQLPAATKARLQTYVKQVILWDPPSQSLGIPDPVGAYNPLWDEELPSEARGPAFGKWCASYFHHGDLRSRNFSEFNQRNPDAEPKPTVESMTQEELFSVADFVSGSKCETILVEPAFEKILATQTEKALFDQATRKEWGGAKFWHIYGSANSWNIIYSVWCLEKKVGPLDLNFKLMEGANHLFMWEDPARALDFLQECISS</sequence>
<dbReference type="AlphaFoldDB" id="A0A9P5YCW2"/>
<accession>A0A9P5YCW2</accession>
<protein>
    <submittedName>
        <fullName evidence="2">Alpha/Beta hydrolase protein</fullName>
    </submittedName>
</protein>
<reference evidence="2" key="1">
    <citation type="submission" date="2020-11" db="EMBL/GenBank/DDBJ databases">
        <authorList>
            <consortium name="DOE Joint Genome Institute"/>
            <person name="Ahrendt S."/>
            <person name="Riley R."/>
            <person name="Andreopoulos W."/>
            <person name="Labutti K."/>
            <person name="Pangilinan J."/>
            <person name="Ruiz-Duenas F.J."/>
            <person name="Barrasa J.M."/>
            <person name="Sanchez-Garcia M."/>
            <person name="Camarero S."/>
            <person name="Miyauchi S."/>
            <person name="Serrano A."/>
            <person name="Linde D."/>
            <person name="Babiker R."/>
            <person name="Drula E."/>
            <person name="Ayuso-Fernandez I."/>
            <person name="Pacheco R."/>
            <person name="Padilla G."/>
            <person name="Ferreira P."/>
            <person name="Barriuso J."/>
            <person name="Kellner H."/>
            <person name="Castanera R."/>
            <person name="Alfaro M."/>
            <person name="Ramirez L."/>
            <person name="Pisabarro A.G."/>
            <person name="Kuo A."/>
            <person name="Tritt A."/>
            <person name="Lipzen A."/>
            <person name="He G."/>
            <person name="Yan M."/>
            <person name="Ng V."/>
            <person name="Cullen D."/>
            <person name="Martin F."/>
            <person name="Rosso M.-N."/>
            <person name="Henrissat B."/>
            <person name="Hibbett D."/>
            <person name="Martinez A.T."/>
            <person name="Grigoriev I.V."/>
        </authorList>
    </citation>
    <scope>NUCLEOTIDE SEQUENCE</scope>
    <source>
        <strain evidence="2">CBS 247.69</strain>
    </source>
</reference>
<dbReference type="InterPro" id="IPR029058">
    <property type="entry name" value="AB_hydrolase_fold"/>
</dbReference>
<proteinExistence type="predicted"/>
<dbReference type="Proteomes" id="UP000807353">
    <property type="component" value="Unassembled WGS sequence"/>
</dbReference>
<organism evidence="2 3">
    <name type="scientific">Collybia nuda</name>
    <dbReference type="NCBI Taxonomy" id="64659"/>
    <lineage>
        <taxon>Eukaryota</taxon>
        <taxon>Fungi</taxon>
        <taxon>Dikarya</taxon>
        <taxon>Basidiomycota</taxon>
        <taxon>Agaricomycotina</taxon>
        <taxon>Agaricomycetes</taxon>
        <taxon>Agaricomycetidae</taxon>
        <taxon>Agaricales</taxon>
        <taxon>Tricholomatineae</taxon>
        <taxon>Clitocybaceae</taxon>
        <taxon>Collybia</taxon>
    </lineage>
</organism>
<gene>
    <name evidence="2" type="ORF">BDZ94DRAFT_1295856</name>
</gene>
<dbReference type="OrthoDB" id="3466517at2759"/>
<dbReference type="GO" id="GO:0016787">
    <property type="term" value="F:hydrolase activity"/>
    <property type="evidence" value="ECO:0007669"/>
    <property type="project" value="UniProtKB-KW"/>
</dbReference>
<feature type="domain" description="AB hydrolase-1" evidence="1">
    <location>
        <begin position="28"/>
        <end position="208"/>
    </location>
</feature>
<dbReference type="Pfam" id="PF12697">
    <property type="entry name" value="Abhydrolase_6"/>
    <property type="match status" value="1"/>
</dbReference>
<evidence type="ECO:0000259" key="1">
    <source>
        <dbReference type="Pfam" id="PF12697"/>
    </source>
</evidence>
<dbReference type="SUPFAM" id="SSF53474">
    <property type="entry name" value="alpha/beta-Hydrolases"/>
    <property type="match status" value="1"/>
</dbReference>